<keyword evidence="8" id="KW-1185">Reference proteome</keyword>
<dbReference type="PRINTS" id="PR00401">
    <property type="entry name" value="SH2DOMAIN"/>
</dbReference>
<organism evidence="7 8">
    <name type="scientific">Pleurodeles waltl</name>
    <name type="common">Iberian ribbed newt</name>
    <dbReference type="NCBI Taxonomy" id="8319"/>
    <lineage>
        <taxon>Eukaryota</taxon>
        <taxon>Metazoa</taxon>
        <taxon>Chordata</taxon>
        <taxon>Craniata</taxon>
        <taxon>Vertebrata</taxon>
        <taxon>Euteleostomi</taxon>
        <taxon>Amphibia</taxon>
        <taxon>Batrachia</taxon>
        <taxon>Caudata</taxon>
        <taxon>Salamandroidea</taxon>
        <taxon>Salamandridae</taxon>
        <taxon>Pleurodelinae</taxon>
        <taxon>Pleurodeles</taxon>
    </lineage>
</organism>
<name>A0AAV7V8S9_PLEWA</name>
<protein>
    <recommendedName>
        <fullName evidence="6">SH2 domain-containing protein</fullName>
    </recommendedName>
</protein>
<evidence type="ECO:0000313" key="8">
    <source>
        <dbReference type="Proteomes" id="UP001066276"/>
    </source>
</evidence>
<dbReference type="Pfam" id="PF00017">
    <property type="entry name" value="SH2"/>
    <property type="match status" value="1"/>
</dbReference>
<evidence type="ECO:0000259" key="6">
    <source>
        <dbReference type="PROSITE" id="PS50001"/>
    </source>
</evidence>
<dbReference type="Gene3D" id="3.30.505.10">
    <property type="entry name" value="SH2 domain"/>
    <property type="match status" value="1"/>
</dbReference>
<keyword evidence="3 5" id="KW-0727">SH2 domain</keyword>
<dbReference type="GO" id="GO:0045087">
    <property type="term" value="P:innate immune response"/>
    <property type="evidence" value="ECO:0007669"/>
    <property type="project" value="UniProtKB-KW"/>
</dbReference>
<dbReference type="PANTHER" id="PTHR46051">
    <property type="entry name" value="SH2 DOMAIN-CONTAINING PROTEIN"/>
    <property type="match status" value="1"/>
</dbReference>
<gene>
    <name evidence="7" type="ORF">NDU88_001554</name>
</gene>
<reference evidence="7" key="1">
    <citation type="journal article" date="2022" name="bioRxiv">
        <title>Sequencing and chromosome-scale assembly of the giantPleurodeles waltlgenome.</title>
        <authorList>
            <person name="Brown T."/>
            <person name="Elewa A."/>
            <person name="Iarovenko S."/>
            <person name="Subramanian E."/>
            <person name="Araus A.J."/>
            <person name="Petzold A."/>
            <person name="Susuki M."/>
            <person name="Suzuki K.-i.T."/>
            <person name="Hayashi T."/>
            <person name="Toyoda A."/>
            <person name="Oliveira C."/>
            <person name="Osipova E."/>
            <person name="Leigh N.D."/>
            <person name="Simon A."/>
            <person name="Yun M.H."/>
        </authorList>
    </citation>
    <scope>NUCLEOTIDE SEQUENCE</scope>
    <source>
        <strain evidence="7">20211129_DDA</strain>
        <tissue evidence="7">Liver</tissue>
    </source>
</reference>
<comment type="caution">
    <text evidence="7">The sequence shown here is derived from an EMBL/GenBank/DDBJ whole genome shotgun (WGS) entry which is preliminary data.</text>
</comment>
<evidence type="ECO:0000256" key="4">
    <source>
        <dbReference type="ARBA" id="ARBA00023130"/>
    </source>
</evidence>
<evidence type="ECO:0000256" key="3">
    <source>
        <dbReference type="ARBA" id="ARBA00022999"/>
    </source>
</evidence>
<dbReference type="PANTHER" id="PTHR46051:SF1">
    <property type="entry name" value="INOSITOL POLYPHOSPHATE-RELATED PHOSPHATASE DOMAIN-CONTAINING PROTEIN"/>
    <property type="match status" value="1"/>
</dbReference>
<dbReference type="GO" id="GO:0009966">
    <property type="term" value="P:regulation of signal transduction"/>
    <property type="evidence" value="ECO:0007669"/>
    <property type="project" value="TreeGrafter"/>
</dbReference>
<keyword evidence="4" id="KW-1064">Adaptive immunity</keyword>
<keyword evidence="1" id="KW-0399">Innate immunity</keyword>
<evidence type="ECO:0000256" key="2">
    <source>
        <dbReference type="ARBA" id="ARBA00022859"/>
    </source>
</evidence>
<proteinExistence type="predicted"/>
<dbReference type="SUPFAM" id="SSF55550">
    <property type="entry name" value="SH2 domain"/>
    <property type="match status" value="1"/>
</dbReference>
<dbReference type="EMBL" id="JANPWB010000003">
    <property type="protein sequence ID" value="KAJ1197698.1"/>
    <property type="molecule type" value="Genomic_DNA"/>
</dbReference>
<dbReference type="InterPro" id="IPR036860">
    <property type="entry name" value="SH2_dom_sf"/>
</dbReference>
<dbReference type="SMART" id="SM00252">
    <property type="entry name" value="SH2"/>
    <property type="match status" value="1"/>
</dbReference>
<feature type="domain" description="SH2" evidence="6">
    <location>
        <begin position="14"/>
        <end position="88"/>
    </location>
</feature>
<evidence type="ECO:0000256" key="5">
    <source>
        <dbReference type="PROSITE-ProRule" id="PRU00191"/>
    </source>
</evidence>
<evidence type="ECO:0000313" key="7">
    <source>
        <dbReference type="EMBL" id="KAJ1197698.1"/>
    </source>
</evidence>
<dbReference type="AlphaFoldDB" id="A0AAV7V8S9"/>
<accession>A0AAV7V8S9</accession>
<dbReference type="PROSITE" id="PS50001">
    <property type="entry name" value="SH2"/>
    <property type="match status" value="1"/>
</dbReference>
<dbReference type="GO" id="GO:0002250">
    <property type="term" value="P:adaptive immune response"/>
    <property type="evidence" value="ECO:0007669"/>
    <property type="project" value="UniProtKB-KW"/>
</dbReference>
<dbReference type="GO" id="GO:0050776">
    <property type="term" value="P:regulation of immune response"/>
    <property type="evidence" value="ECO:0007669"/>
    <property type="project" value="TreeGrafter"/>
</dbReference>
<evidence type="ECO:0000256" key="1">
    <source>
        <dbReference type="ARBA" id="ARBA00022588"/>
    </source>
</evidence>
<sequence length="106" mass="12164">MDTVAHQDMQAVSVYHGSISRETGEKLLTDVGLDGSYLIRDSESVPGVYCLCVLFKGYVYTYRIHQTDTGSWTTDVMYYFKQNFASCFLLKKCTLKANDFIYFPKQ</sequence>
<dbReference type="InterPro" id="IPR000980">
    <property type="entry name" value="SH2"/>
</dbReference>
<keyword evidence="2" id="KW-0391">Immunity</keyword>
<dbReference type="Proteomes" id="UP001066276">
    <property type="component" value="Chromosome 2_1"/>
</dbReference>